<comment type="caution">
    <text evidence="4">The sequence shown here is derived from an EMBL/GenBank/DDBJ whole genome shotgun (WGS) entry which is preliminary data.</text>
</comment>
<name>A0A832T1U7_9EURY</name>
<evidence type="ECO:0000256" key="1">
    <source>
        <dbReference type="ARBA" id="ARBA00022741"/>
    </source>
</evidence>
<evidence type="ECO:0000313" key="4">
    <source>
        <dbReference type="EMBL" id="HII70320.1"/>
    </source>
</evidence>
<keyword evidence="2" id="KW-0067">ATP-binding</keyword>
<dbReference type="CDD" id="cd04301">
    <property type="entry name" value="NAT_SF"/>
    <property type="match status" value="1"/>
</dbReference>
<dbReference type="InterPro" id="IPR015854">
    <property type="entry name" value="ABC_transpr_LolD-like"/>
</dbReference>
<organism evidence="4 5">
    <name type="scientific">Methanopyrus kandleri</name>
    <dbReference type="NCBI Taxonomy" id="2320"/>
    <lineage>
        <taxon>Archaea</taxon>
        <taxon>Methanobacteriati</taxon>
        <taxon>Methanobacteriota</taxon>
        <taxon>Methanomada group</taxon>
        <taxon>Methanopyri</taxon>
        <taxon>Methanopyrales</taxon>
        <taxon>Methanopyraceae</taxon>
        <taxon>Methanopyrus</taxon>
    </lineage>
</organism>
<dbReference type="InterPro" id="IPR016181">
    <property type="entry name" value="Acyl_CoA_acyltransferase"/>
</dbReference>
<reference evidence="4" key="1">
    <citation type="journal article" date="2020" name="bioRxiv">
        <title>A rank-normalized archaeal taxonomy based on genome phylogeny resolves widespread incomplete and uneven classifications.</title>
        <authorList>
            <person name="Rinke C."/>
            <person name="Chuvochina M."/>
            <person name="Mussig A.J."/>
            <person name="Chaumeil P.-A."/>
            <person name="Waite D.W."/>
            <person name="Whitman W.B."/>
            <person name="Parks D.H."/>
            <person name="Hugenholtz P."/>
        </authorList>
    </citation>
    <scope>NUCLEOTIDE SEQUENCE</scope>
    <source>
        <strain evidence="4">UBA8853</strain>
    </source>
</reference>
<evidence type="ECO:0000256" key="2">
    <source>
        <dbReference type="ARBA" id="ARBA00022840"/>
    </source>
</evidence>
<dbReference type="GO" id="GO:0016747">
    <property type="term" value="F:acyltransferase activity, transferring groups other than amino-acyl groups"/>
    <property type="evidence" value="ECO:0007669"/>
    <property type="project" value="InterPro"/>
</dbReference>
<dbReference type="SUPFAM" id="SSF52540">
    <property type="entry name" value="P-loop containing nucleoside triphosphate hydrolases"/>
    <property type="match status" value="1"/>
</dbReference>
<evidence type="ECO:0000313" key="5">
    <source>
        <dbReference type="Proteomes" id="UP000619545"/>
    </source>
</evidence>
<dbReference type="GO" id="GO:0022857">
    <property type="term" value="F:transmembrane transporter activity"/>
    <property type="evidence" value="ECO:0007669"/>
    <property type="project" value="TreeGrafter"/>
</dbReference>
<dbReference type="Proteomes" id="UP000619545">
    <property type="component" value="Unassembled WGS sequence"/>
</dbReference>
<dbReference type="OMA" id="IAQMARY"/>
<dbReference type="InterPro" id="IPR000182">
    <property type="entry name" value="GNAT_dom"/>
</dbReference>
<dbReference type="GeneID" id="1476621"/>
<gene>
    <name evidence="4" type="ORF">HA336_03705</name>
</gene>
<dbReference type="InterPro" id="IPR003439">
    <property type="entry name" value="ABC_transporter-like_ATP-bd"/>
</dbReference>
<sequence>MLEGMVVNEFRERRTNYWDGEVEIETEDGKLKLRMPGTIAGWLTKGTRVRVHGADGVQSVDVFKDDVEVERRYEDEWVPVWPPFEMETEVEKRDTLGRGVYEYRLRAREAIYREDFEAIVGLEQYHYASDKDVVAVWGCNECGRSIRANLKPEECPGCGSSRIELRTIRGSLPASRFMVVELLNGEEYEPDVLAYVRVDPPIPKLNRRLDGKVERNIREKVFGKDWFHPTFEPKRGKTIEDILSACDTKAARIARVVVHPEYRADGIGRASVQAAVRWVKERRIPEMKSEKHLIEVIAQMARYHPIFESVGFVYLWDTGSGRPYLVRPLSEDAKRKVSRFIKTDKIARQHGGRLYRSRLRKLEVEPLDGPIKVKRLHKMFSTELDVKGLPKDVVKLLEAFGVLHRKIQQYALQDVNLRIEPGELVVVVGPSGAGKTTLVRMIMGAHEEFIENVRRRIIRELSTPVVSRALSSMGTNPKEVADKLVKEMYQPDKGKVSLPENTELSAMIPGEVEPEIDPGVTIIEDLWSVTGDVNVAVEILNRSGISDAVLYRSPYERLSPGQKERVRLARMIAEGANLIVVDEFCSHLDPKTAMRVARSFSEMCRELEITALIITHRAEVIDALAPDKLVYVGYGLVGVEEKS</sequence>
<dbReference type="AlphaFoldDB" id="A0A832T1U7"/>
<protein>
    <submittedName>
        <fullName evidence="4">GNAT family N-acetyltransferase</fullName>
    </submittedName>
</protein>
<dbReference type="Pfam" id="PF00583">
    <property type="entry name" value="Acetyltransf_1"/>
    <property type="match status" value="1"/>
</dbReference>
<feature type="domain" description="ABC transporter" evidence="3">
    <location>
        <begin position="394"/>
        <end position="643"/>
    </location>
</feature>
<dbReference type="EMBL" id="DUJS01000004">
    <property type="protein sequence ID" value="HII70320.1"/>
    <property type="molecule type" value="Genomic_DNA"/>
</dbReference>
<keyword evidence="1" id="KW-0547">Nucleotide-binding</keyword>
<dbReference type="CDD" id="cd00267">
    <property type="entry name" value="ABC_ATPase"/>
    <property type="match status" value="1"/>
</dbReference>
<dbReference type="GO" id="GO:0005524">
    <property type="term" value="F:ATP binding"/>
    <property type="evidence" value="ECO:0007669"/>
    <property type="project" value="UniProtKB-KW"/>
</dbReference>
<dbReference type="GO" id="GO:0005886">
    <property type="term" value="C:plasma membrane"/>
    <property type="evidence" value="ECO:0007669"/>
    <property type="project" value="TreeGrafter"/>
</dbReference>
<dbReference type="SMART" id="SM00382">
    <property type="entry name" value="AAA"/>
    <property type="match status" value="1"/>
</dbReference>
<accession>A0A832T1U7</accession>
<dbReference type="Gene3D" id="3.40.50.300">
    <property type="entry name" value="P-loop containing nucleotide triphosphate hydrolases"/>
    <property type="match status" value="1"/>
</dbReference>
<dbReference type="PROSITE" id="PS50893">
    <property type="entry name" value="ABC_TRANSPORTER_2"/>
    <property type="match status" value="1"/>
</dbReference>
<keyword evidence="4" id="KW-0808">Transferase</keyword>
<dbReference type="Pfam" id="PF00005">
    <property type="entry name" value="ABC_tran"/>
    <property type="match status" value="1"/>
</dbReference>
<dbReference type="InterPro" id="IPR003593">
    <property type="entry name" value="AAA+_ATPase"/>
</dbReference>
<dbReference type="Gene3D" id="3.40.630.30">
    <property type="match status" value="1"/>
</dbReference>
<proteinExistence type="predicted"/>
<dbReference type="PANTHER" id="PTHR24220">
    <property type="entry name" value="IMPORT ATP-BINDING PROTEIN"/>
    <property type="match status" value="1"/>
</dbReference>
<evidence type="ECO:0000259" key="3">
    <source>
        <dbReference type="PROSITE" id="PS50893"/>
    </source>
</evidence>
<dbReference type="GO" id="GO:0016887">
    <property type="term" value="F:ATP hydrolysis activity"/>
    <property type="evidence" value="ECO:0007669"/>
    <property type="project" value="InterPro"/>
</dbReference>
<dbReference type="RefSeq" id="WP_011018890.1">
    <property type="nucleotide sequence ID" value="NZ_DUJS01000004.1"/>
</dbReference>
<dbReference type="SUPFAM" id="SSF55729">
    <property type="entry name" value="Acyl-CoA N-acyltransferases (Nat)"/>
    <property type="match status" value="1"/>
</dbReference>
<dbReference type="InterPro" id="IPR027417">
    <property type="entry name" value="P-loop_NTPase"/>
</dbReference>